<protein>
    <recommendedName>
        <fullName evidence="11">Transducer of regulated CREB activity N-terminal domain-containing protein</fullName>
    </recommendedName>
</protein>
<feature type="compositionally biased region" description="Low complexity" evidence="10">
    <location>
        <begin position="344"/>
        <end position="360"/>
    </location>
</feature>
<comment type="caution">
    <text evidence="14">The sequence shown here is derived from an EMBL/GenBank/DDBJ whole genome shotgun (WGS) entry which is preliminary data.</text>
</comment>
<evidence type="ECO:0000256" key="4">
    <source>
        <dbReference type="ARBA" id="ARBA00022490"/>
    </source>
</evidence>
<feature type="compositionally biased region" description="Polar residues" evidence="10">
    <location>
        <begin position="267"/>
        <end position="277"/>
    </location>
</feature>
<feature type="domain" description="Transducer of regulated CREB activity N-terminal" evidence="11">
    <location>
        <begin position="4"/>
        <end position="39"/>
    </location>
</feature>
<dbReference type="GO" id="GO:0005737">
    <property type="term" value="C:cytoplasm"/>
    <property type="evidence" value="ECO:0007669"/>
    <property type="project" value="UniProtKB-SubCell"/>
</dbReference>
<comment type="subcellular location">
    <subcellularLocation>
        <location evidence="2">Cytoplasm</location>
    </subcellularLocation>
    <subcellularLocation>
        <location evidence="1">Nucleus</location>
    </subcellularLocation>
</comment>
<evidence type="ECO:0000313" key="12">
    <source>
        <dbReference type="EMBL" id="CAF3232269.1"/>
    </source>
</evidence>
<keyword evidence="4" id="KW-0963">Cytoplasm</keyword>
<evidence type="ECO:0000256" key="10">
    <source>
        <dbReference type="SAM" id="MobiDB-lite"/>
    </source>
</evidence>
<evidence type="ECO:0000259" key="11">
    <source>
        <dbReference type="Pfam" id="PF12884"/>
    </source>
</evidence>
<evidence type="ECO:0000313" key="15">
    <source>
        <dbReference type="Proteomes" id="UP000663851"/>
    </source>
</evidence>
<feature type="compositionally biased region" description="Polar residues" evidence="10">
    <location>
        <begin position="361"/>
        <end position="370"/>
    </location>
</feature>
<feature type="compositionally biased region" description="Low complexity" evidence="10">
    <location>
        <begin position="253"/>
        <end position="262"/>
    </location>
</feature>
<dbReference type="Proteomes" id="UP000663872">
    <property type="component" value="Unassembled WGS sequence"/>
</dbReference>
<dbReference type="GO" id="GO:0051289">
    <property type="term" value="P:protein homotetramerization"/>
    <property type="evidence" value="ECO:0007669"/>
    <property type="project" value="InterPro"/>
</dbReference>
<evidence type="ECO:0000313" key="13">
    <source>
        <dbReference type="EMBL" id="CAF3605854.1"/>
    </source>
</evidence>
<sequence length="527" mass="59337">MSSPRKFAEKIALIQQKQAEGDAAFKTIINEVEAAKNGADRASTITCKLDAPVRRYEIANGINNSDNYTYINQCMKNENGNSSNRLLLPPDNSSWRRVHSDPSLHQTVMPIAIAQYHAQIDNEDNNQQLNYDNNDIKFDTNIYGGELPSSHLLQVSNSQFQTQHYYDLNNNNYANNNVNVFYQSPQTLSIPQQTIASSTNNTQHAGLGLRYSSGNTSSNDLLLPPNQQARGNGGSLPDLRIGSTYNTQQISFPTVPSSSTPTAQPYFRSSSPQQNNDADLFALCPQQQQQQQQLISRIGPLKQSSSMRRRHSPIGDHKQSSPRRQHSPSPDVSTNQQNHYRMEPQSPQSQPSYSPQNSPNFLPSPSNELTPFSPPQQQQQQQSTDNQKTYFTLPNQFDQITLENNFYAQQKPSSPSSQQQPQQQQQQQMNFYPLFMDDMSLPYSHNQTAMNITTTNQKSPTIPNIILTDVDSSKLDLSKELDNDFPNSFDNLLDSTDLQLNPDDFLLNAADLSIDPINCDDTFCMER</sequence>
<evidence type="ECO:0000256" key="6">
    <source>
        <dbReference type="ARBA" id="ARBA00023015"/>
    </source>
</evidence>
<feature type="compositionally biased region" description="Polar residues" evidence="10">
    <location>
        <begin position="243"/>
        <end position="252"/>
    </location>
</feature>
<dbReference type="EMBL" id="CAJNYT010003843">
    <property type="protein sequence ID" value="CAF3605854.1"/>
    <property type="molecule type" value="Genomic_DNA"/>
</dbReference>
<dbReference type="GO" id="GO:0008140">
    <property type="term" value="F:cAMP response element binding protein binding"/>
    <property type="evidence" value="ECO:0007669"/>
    <property type="project" value="InterPro"/>
</dbReference>
<dbReference type="Proteomes" id="UP000663851">
    <property type="component" value="Unassembled WGS sequence"/>
</dbReference>
<evidence type="ECO:0000256" key="2">
    <source>
        <dbReference type="ARBA" id="ARBA00004496"/>
    </source>
</evidence>
<dbReference type="PANTHER" id="PTHR13589:SF15">
    <property type="entry name" value="CREB-REGULATED TRANSCRIPTION COACTIVATOR, ISOFORM B"/>
    <property type="match status" value="1"/>
</dbReference>
<feature type="region of interest" description="Disordered" evidence="10">
    <location>
        <begin position="206"/>
        <end position="385"/>
    </location>
</feature>
<evidence type="ECO:0000313" key="14">
    <source>
        <dbReference type="EMBL" id="CAF4298551.1"/>
    </source>
</evidence>
<keyword evidence="5" id="KW-0597">Phosphoprotein</keyword>
<dbReference type="GO" id="GO:0045944">
    <property type="term" value="P:positive regulation of transcription by RNA polymerase II"/>
    <property type="evidence" value="ECO:0007669"/>
    <property type="project" value="TreeGrafter"/>
</dbReference>
<name>A0A820HMD3_9BILA</name>
<dbReference type="InterPro" id="IPR024786">
    <property type="entry name" value="TORC"/>
</dbReference>
<evidence type="ECO:0000256" key="3">
    <source>
        <dbReference type="ARBA" id="ARBA00007167"/>
    </source>
</evidence>
<evidence type="ECO:0000256" key="1">
    <source>
        <dbReference type="ARBA" id="ARBA00004123"/>
    </source>
</evidence>
<keyword evidence="7" id="KW-0010">Activator</keyword>
<reference evidence="14" key="1">
    <citation type="submission" date="2021-02" db="EMBL/GenBank/DDBJ databases">
        <authorList>
            <person name="Nowell W R."/>
        </authorList>
    </citation>
    <scope>NUCLEOTIDE SEQUENCE</scope>
</reference>
<keyword evidence="8" id="KW-0804">Transcription</keyword>
<evidence type="ECO:0000256" key="8">
    <source>
        <dbReference type="ARBA" id="ARBA00023163"/>
    </source>
</evidence>
<feature type="compositionally biased region" description="Polar residues" evidence="10">
    <location>
        <begin position="212"/>
        <end position="230"/>
    </location>
</feature>
<feature type="compositionally biased region" description="Low complexity" evidence="10">
    <location>
        <begin position="409"/>
        <end position="427"/>
    </location>
</feature>
<dbReference type="GO" id="GO:0005634">
    <property type="term" value="C:nucleus"/>
    <property type="evidence" value="ECO:0007669"/>
    <property type="project" value="UniProtKB-SubCell"/>
</dbReference>
<dbReference type="Pfam" id="PF12884">
    <property type="entry name" value="TORC_N"/>
    <property type="match status" value="1"/>
</dbReference>
<evidence type="ECO:0000256" key="5">
    <source>
        <dbReference type="ARBA" id="ARBA00022553"/>
    </source>
</evidence>
<keyword evidence="9" id="KW-0539">Nucleus</keyword>
<comment type="similarity">
    <text evidence="3">Belongs to the TORC family.</text>
</comment>
<organism evidence="14 15">
    <name type="scientific">Rotaria socialis</name>
    <dbReference type="NCBI Taxonomy" id="392032"/>
    <lineage>
        <taxon>Eukaryota</taxon>
        <taxon>Metazoa</taxon>
        <taxon>Spiralia</taxon>
        <taxon>Gnathifera</taxon>
        <taxon>Rotifera</taxon>
        <taxon>Eurotatoria</taxon>
        <taxon>Bdelloidea</taxon>
        <taxon>Philodinida</taxon>
        <taxon>Philodinidae</taxon>
        <taxon>Rotaria</taxon>
    </lineage>
</organism>
<gene>
    <name evidence="13" type="ORF">GRG538_LOCUS22918</name>
    <name evidence="14" type="ORF">HFQ381_LOCUS13394</name>
    <name evidence="12" type="ORF">LUA448_LOCUS3805</name>
</gene>
<proteinExistence type="inferred from homology"/>
<dbReference type="EMBL" id="CAJNYD010000224">
    <property type="protein sequence ID" value="CAF3232269.1"/>
    <property type="molecule type" value="Genomic_DNA"/>
</dbReference>
<evidence type="ECO:0000256" key="9">
    <source>
        <dbReference type="ARBA" id="ARBA00023242"/>
    </source>
</evidence>
<evidence type="ECO:0000256" key="7">
    <source>
        <dbReference type="ARBA" id="ARBA00023159"/>
    </source>
</evidence>
<accession>A0A820HMD3</accession>
<dbReference type="PANTHER" id="PTHR13589">
    <property type="entry name" value="CREB-REGULATED TRANSCRIPTION COACTIVATOR"/>
    <property type="match status" value="1"/>
</dbReference>
<feature type="region of interest" description="Disordered" evidence="10">
    <location>
        <begin position="408"/>
        <end position="427"/>
    </location>
</feature>
<keyword evidence="6" id="KW-0805">Transcription regulation</keyword>
<dbReference type="Proteomes" id="UP000663833">
    <property type="component" value="Unassembled WGS sequence"/>
</dbReference>
<dbReference type="InterPro" id="IPR024783">
    <property type="entry name" value="TORC_N"/>
</dbReference>
<dbReference type="EMBL" id="CAJOBO010000841">
    <property type="protein sequence ID" value="CAF4298551.1"/>
    <property type="molecule type" value="Genomic_DNA"/>
</dbReference>
<dbReference type="AlphaFoldDB" id="A0A820HMD3"/>